<evidence type="ECO:0000259" key="1">
    <source>
        <dbReference type="PROSITE" id="PS51750"/>
    </source>
</evidence>
<dbReference type="InterPro" id="IPR003497">
    <property type="entry name" value="BRO_N_domain"/>
</dbReference>
<dbReference type="Pfam" id="PF02498">
    <property type="entry name" value="Bro-N"/>
    <property type="match status" value="1"/>
</dbReference>
<dbReference type="EMBL" id="KR095315">
    <property type="protein sequence ID" value="AKS26394.1"/>
    <property type="molecule type" value="Genomic_DNA"/>
</dbReference>
<reference evidence="2 3" key="1">
    <citation type="submission" date="2015-04" db="EMBL/GenBank/DDBJ databases">
        <title>Diachasmimorpha longicaudata entomopoxvirus genome.</title>
        <authorList>
            <person name="Coffman K.A."/>
            <person name="Burke G.R."/>
        </authorList>
    </citation>
    <scope>NUCLEOTIDE SEQUENCE [LARGE SCALE GENOMIC DNA]</scope>
</reference>
<feature type="domain" description="Bro-N" evidence="1">
    <location>
        <begin position="1"/>
        <end position="101"/>
    </location>
</feature>
<accession>A0A7R5WMJ2</accession>
<keyword evidence="3" id="KW-1185">Reference proteome</keyword>
<organism evidence="2 3">
    <name type="scientific">Diachasmimorpha longicaudata entomopoxvirus</name>
    <dbReference type="NCBI Taxonomy" id="109981"/>
    <lineage>
        <taxon>Viruses</taxon>
        <taxon>Varidnaviria</taxon>
        <taxon>Bamfordvirae</taxon>
        <taxon>Nucleocytoviricota</taxon>
        <taxon>Pokkesviricetes</taxon>
        <taxon>Chitovirales</taxon>
        <taxon>Poxviridae</taxon>
        <taxon>Entomopoxvirinae</taxon>
        <taxon>Epsilonentomopoxvirus</taxon>
        <taxon>Epsilonentomopoxvirus dlongicaudata</taxon>
        <taxon>Diachasmimorpha entomopoxvirus</taxon>
    </lineage>
</organism>
<sequence length="101" mass="12115">MNNLIRRVFQDDGQNSQLYIFIEYNNNDENFWFRGNDVAMILEYKRLNKAISKHVEPEDKKEWKNMNTQNITNLPANWQPRTLFIHEIGLYSLISGSKMDF</sequence>
<evidence type="ECO:0000313" key="3">
    <source>
        <dbReference type="Proteomes" id="UP000593702"/>
    </source>
</evidence>
<evidence type="ECO:0000313" key="2">
    <source>
        <dbReference type="EMBL" id="AKS26394.1"/>
    </source>
</evidence>
<gene>
    <name evidence="2" type="ORF">DLEV_103</name>
</gene>
<proteinExistence type="predicted"/>
<dbReference type="Proteomes" id="UP000593702">
    <property type="component" value="Segment"/>
</dbReference>
<protein>
    <submittedName>
        <fullName evidence="2">Putative Bro-N domain-containing protein 11</fullName>
    </submittedName>
</protein>
<dbReference type="PROSITE" id="PS51750">
    <property type="entry name" value="BRO_N"/>
    <property type="match status" value="1"/>
</dbReference>
<name>A0A7R5WMJ2_9POXV</name>